<organism evidence="2 3">
    <name type="scientific">Marine Group III euryarchaeote CG-Bathy1</name>
    <dbReference type="NCBI Taxonomy" id="1889001"/>
    <lineage>
        <taxon>Archaea</taxon>
        <taxon>Methanobacteriati</taxon>
        <taxon>Thermoplasmatota</taxon>
        <taxon>Thermoplasmata</taxon>
        <taxon>Candidatus Thermoprofundales</taxon>
    </lineage>
</organism>
<protein>
    <recommendedName>
        <fullName evidence="1">PUA domain-containing protein</fullName>
    </recommendedName>
</protein>
<dbReference type="SMART" id="SM00359">
    <property type="entry name" value="PUA"/>
    <property type="match status" value="1"/>
</dbReference>
<evidence type="ECO:0000259" key="1">
    <source>
        <dbReference type="SMART" id="SM00359"/>
    </source>
</evidence>
<dbReference type="InterPro" id="IPR004521">
    <property type="entry name" value="Uncharacterised_CHP00451"/>
</dbReference>
<gene>
    <name evidence="2" type="ORF">BEU04_01020</name>
</gene>
<dbReference type="PANTHER" id="PTHR22798">
    <property type="entry name" value="MCT-1 PROTEIN"/>
    <property type="match status" value="1"/>
</dbReference>
<dbReference type="InterPro" id="IPR015947">
    <property type="entry name" value="PUA-like_sf"/>
</dbReference>
<dbReference type="GO" id="GO:0001731">
    <property type="term" value="P:formation of translation preinitiation complex"/>
    <property type="evidence" value="ECO:0007669"/>
    <property type="project" value="TreeGrafter"/>
</dbReference>
<dbReference type="AlphaFoldDB" id="A0A1J5T6N4"/>
<dbReference type="Gene3D" id="3.10.400.20">
    <property type="match status" value="1"/>
</dbReference>
<dbReference type="EMBL" id="MIYU01000012">
    <property type="protein sequence ID" value="OIR16553.1"/>
    <property type="molecule type" value="Genomic_DNA"/>
</dbReference>
<dbReference type="PIRSF" id="PIRSF005067">
    <property type="entry name" value="Tma_RNA-bind_prd"/>
    <property type="match status" value="1"/>
</dbReference>
<dbReference type="InterPro" id="IPR016437">
    <property type="entry name" value="MCT-1/Tma20"/>
</dbReference>
<name>A0A1J5T6N4_9ARCH</name>
<dbReference type="NCBIfam" id="TIGR03684">
    <property type="entry name" value="arCOG00985"/>
    <property type="match status" value="1"/>
</dbReference>
<dbReference type="SUPFAM" id="SSF88697">
    <property type="entry name" value="PUA domain-like"/>
    <property type="match status" value="1"/>
</dbReference>
<evidence type="ECO:0000313" key="2">
    <source>
        <dbReference type="EMBL" id="OIR16553.1"/>
    </source>
</evidence>
<dbReference type="PANTHER" id="PTHR22798:SF0">
    <property type="entry name" value="MALIGNANT T-CELL-AMPLIFIED SEQUENCE 1"/>
    <property type="match status" value="1"/>
</dbReference>
<dbReference type="GO" id="GO:0003723">
    <property type="term" value="F:RNA binding"/>
    <property type="evidence" value="ECO:0007669"/>
    <property type="project" value="InterPro"/>
</dbReference>
<feature type="domain" description="PUA" evidence="1">
    <location>
        <begin position="80"/>
        <end position="155"/>
    </location>
</feature>
<dbReference type="Proteomes" id="UP000183815">
    <property type="component" value="Unassembled WGS sequence"/>
</dbReference>
<dbReference type="PROSITE" id="PS50890">
    <property type="entry name" value="PUA"/>
    <property type="match status" value="1"/>
</dbReference>
<dbReference type="NCBIfam" id="TIGR00451">
    <property type="entry name" value="unchar_dom_2"/>
    <property type="match status" value="1"/>
</dbReference>
<dbReference type="InterPro" id="IPR022430">
    <property type="entry name" value="CHP03684"/>
</dbReference>
<dbReference type="InterPro" id="IPR002478">
    <property type="entry name" value="PUA"/>
</dbReference>
<dbReference type="CDD" id="cd21154">
    <property type="entry name" value="PUA_MJ1432-like"/>
    <property type="match status" value="1"/>
</dbReference>
<sequence length="165" mass="18259">MVDVILKHRHPIGKKEAKKLNEGLFQSHGMEFSFHYGKVESAEADSLLVFIEDGYIFAIKKEDVYFLSLRGLSKYPPDQGWVQVDMGAVPYLCNGADTMSAGINDTANSISEGDIVWIRDENNAKPLAVGVALISGEDMLSSTQGKAIKVIHYLSDPIWNFTFST</sequence>
<proteinExistence type="predicted"/>
<accession>A0A1J5T6N4</accession>
<evidence type="ECO:0000313" key="3">
    <source>
        <dbReference type="Proteomes" id="UP000183815"/>
    </source>
</evidence>
<reference evidence="2 3" key="1">
    <citation type="submission" date="2016-08" db="EMBL/GenBank/DDBJ databases">
        <title>New Insights into Marine Group III Euryarchaeota, from dark to light.</title>
        <authorList>
            <person name="Haro-Moreno J.M."/>
            <person name="Rodriguez-Valera F."/>
            <person name="Lopez-Garcia P."/>
            <person name="Moreira D."/>
            <person name="Martin-Cuadrado A.B."/>
        </authorList>
    </citation>
    <scope>NUCLEOTIDE SEQUENCE [LARGE SCALE GENOMIC DNA]</scope>
    <source>
        <strain evidence="2">CG-Bathy1</strain>
    </source>
</reference>
<dbReference type="Pfam" id="PF01472">
    <property type="entry name" value="PUA"/>
    <property type="match status" value="1"/>
</dbReference>
<comment type="caution">
    <text evidence="2">The sequence shown here is derived from an EMBL/GenBank/DDBJ whole genome shotgun (WGS) entry which is preliminary data.</text>
</comment>